<reference evidence="1 2" key="1">
    <citation type="submission" date="2010-05" db="EMBL/GenBank/DDBJ databases">
        <title>Complete sequence of Thermincola sp. JR.</title>
        <authorList>
            <consortium name="US DOE Joint Genome Institute"/>
            <person name="Lucas S."/>
            <person name="Copeland A."/>
            <person name="Lapidus A."/>
            <person name="Cheng J.-F."/>
            <person name="Bruce D."/>
            <person name="Goodwin L."/>
            <person name="Pitluck S."/>
            <person name="Chertkov O."/>
            <person name="Detter J.C."/>
            <person name="Han C."/>
            <person name="Tapia R."/>
            <person name="Land M."/>
            <person name="Hauser L."/>
            <person name="Kyrpides N."/>
            <person name="Mikhailova N."/>
            <person name="Hazen T.C."/>
            <person name="Woyke T."/>
        </authorList>
    </citation>
    <scope>NUCLEOTIDE SEQUENCE [LARGE SCALE GENOMIC DNA]</scope>
    <source>
        <strain evidence="1 2">JR</strain>
    </source>
</reference>
<organism evidence="1 2">
    <name type="scientific">Thermincola potens (strain JR)</name>
    <dbReference type="NCBI Taxonomy" id="635013"/>
    <lineage>
        <taxon>Bacteria</taxon>
        <taxon>Bacillati</taxon>
        <taxon>Bacillota</taxon>
        <taxon>Clostridia</taxon>
        <taxon>Eubacteriales</taxon>
        <taxon>Thermincolaceae</taxon>
        <taxon>Thermincola</taxon>
    </lineage>
</organism>
<sequence>MLVHTLTFLLRDENDLKMADKCFNSLQQTKDTCIVVYNQGYMTNSELSEYLCDYRFTFHILGCGENEGIPVARQRCMKYIWENLPQYKFVSEIHVDMIFPANWHVPLIKYLETHDEPMICPGIITQFGEIHPWKKGTKSIDIPLEPEEIISLCQSLREEKLCEGFVHPVIHKIEALKKVGGYDTRLLKGKQGYEDDSLLLGYRYYMGTRTGWKPKCYLASYVYHASMAQRTTLQNITEEFMINLNGLFKQYGSYGFLQLAEIHGSKDFLHLAKSVLEP</sequence>
<accession>D5XDV4</accession>
<dbReference type="AlphaFoldDB" id="D5XDV4"/>
<dbReference type="Proteomes" id="UP000002377">
    <property type="component" value="Chromosome"/>
</dbReference>
<dbReference type="RefSeq" id="WP_013119844.1">
    <property type="nucleotide sequence ID" value="NC_014152.1"/>
</dbReference>
<name>D5XDV4_THEPJ</name>
<keyword evidence="2" id="KW-1185">Reference proteome</keyword>
<dbReference type="InterPro" id="IPR029044">
    <property type="entry name" value="Nucleotide-diphossugar_trans"/>
</dbReference>
<protein>
    <recommendedName>
        <fullName evidence="3">Glycosyl transferase family 2</fullName>
    </recommendedName>
</protein>
<dbReference type="Gene3D" id="3.90.550.10">
    <property type="entry name" value="Spore Coat Polysaccharide Biosynthesis Protein SpsA, Chain A"/>
    <property type="match status" value="1"/>
</dbReference>
<dbReference type="HOGENOM" id="CLU_1000901_0_0_9"/>
<dbReference type="STRING" id="635013.TherJR_0959"/>
<evidence type="ECO:0000313" key="1">
    <source>
        <dbReference type="EMBL" id="ADG81825.1"/>
    </source>
</evidence>
<gene>
    <name evidence="1" type="ordered locus">TherJR_0959</name>
</gene>
<evidence type="ECO:0008006" key="3">
    <source>
        <dbReference type="Google" id="ProtNLM"/>
    </source>
</evidence>
<dbReference type="EMBL" id="CP002028">
    <property type="protein sequence ID" value="ADG81825.1"/>
    <property type="molecule type" value="Genomic_DNA"/>
</dbReference>
<proteinExistence type="predicted"/>
<dbReference type="SUPFAM" id="SSF53448">
    <property type="entry name" value="Nucleotide-diphospho-sugar transferases"/>
    <property type="match status" value="1"/>
</dbReference>
<dbReference type="KEGG" id="tjr:TherJR_0959"/>
<dbReference type="eggNOG" id="COG2226">
    <property type="taxonomic scope" value="Bacteria"/>
</dbReference>
<evidence type="ECO:0000313" key="2">
    <source>
        <dbReference type="Proteomes" id="UP000002377"/>
    </source>
</evidence>